<accession>A0AAW8DCY7</accession>
<protein>
    <submittedName>
        <fullName evidence="2">Membrane protein</fullName>
    </submittedName>
</protein>
<keyword evidence="1" id="KW-1133">Transmembrane helix</keyword>
<evidence type="ECO:0000313" key="2">
    <source>
        <dbReference type="EMBL" id="MDP9904489.1"/>
    </source>
</evidence>
<evidence type="ECO:0000256" key="1">
    <source>
        <dbReference type="SAM" id="Phobius"/>
    </source>
</evidence>
<proteinExistence type="predicted"/>
<gene>
    <name evidence="2" type="ORF">J2S90_001435</name>
    <name evidence="3" type="ORF">J2S93_000265</name>
</gene>
<reference evidence="2 4" key="1">
    <citation type="submission" date="2023-07" db="EMBL/GenBank/DDBJ databases">
        <title>Sorghum-associated microbial communities from plants grown in Nebraska, USA.</title>
        <authorList>
            <person name="Schachtman D."/>
        </authorList>
    </citation>
    <scope>NUCLEOTIDE SEQUENCE</scope>
    <source>
        <strain evidence="2">DS1006</strain>
        <strain evidence="3 4">DS1016</strain>
    </source>
</reference>
<dbReference type="Proteomes" id="UP001242995">
    <property type="component" value="Unassembled WGS sequence"/>
</dbReference>
<keyword evidence="4" id="KW-1185">Reference proteome</keyword>
<evidence type="ECO:0000313" key="5">
    <source>
        <dbReference type="Proteomes" id="UP001242995"/>
    </source>
</evidence>
<comment type="caution">
    <text evidence="2">The sequence shown here is derived from an EMBL/GenBank/DDBJ whole genome shotgun (WGS) entry which is preliminary data.</text>
</comment>
<keyword evidence="1" id="KW-0472">Membrane</keyword>
<evidence type="ECO:0000313" key="4">
    <source>
        <dbReference type="Proteomes" id="UP001230951"/>
    </source>
</evidence>
<evidence type="ECO:0000313" key="3">
    <source>
        <dbReference type="EMBL" id="MDQ0178858.1"/>
    </source>
</evidence>
<dbReference type="EMBL" id="JAUSTF010000001">
    <property type="protein sequence ID" value="MDQ0178858.1"/>
    <property type="molecule type" value="Genomic_DNA"/>
</dbReference>
<dbReference type="RefSeq" id="WP_284989221.1">
    <property type="nucleotide sequence ID" value="NZ_JAUSRG010000002.1"/>
</dbReference>
<dbReference type="AlphaFoldDB" id="A0AAW8DCY7"/>
<keyword evidence="1" id="KW-0812">Transmembrane</keyword>
<dbReference type="Proteomes" id="UP001230951">
    <property type="component" value="Unassembled WGS sequence"/>
</dbReference>
<dbReference type="EMBL" id="JAUSRG010000002">
    <property type="protein sequence ID" value="MDP9904489.1"/>
    <property type="molecule type" value="Genomic_DNA"/>
</dbReference>
<name>A0AAW8DCY7_9MICC</name>
<organism evidence="2 5">
    <name type="scientific">Arthrobacter bambusae</name>
    <dbReference type="NCBI Taxonomy" id="1338426"/>
    <lineage>
        <taxon>Bacteria</taxon>
        <taxon>Bacillati</taxon>
        <taxon>Actinomycetota</taxon>
        <taxon>Actinomycetes</taxon>
        <taxon>Micrococcales</taxon>
        <taxon>Micrococcaceae</taxon>
        <taxon>Arthrobacter</taxon>
    </lineage>
</organism>
<feature type="transmembrane region" description="Helical" evidence="1">
    <location>
        <begin position="12"/>
        <end position="36"/>
    </location>
</feature>
<sequence length="83" mass="9183">MMYGWGGSIGIGGWIAMGLMMLLFWGGIATLVVLLLRGNHTGGRGFQGPPHDDSERILNERFARGEIDETELAARRAALRRRQ</sequence>